<dbReference type="AlphaFoldDB" id="A0A0M3J7J3"/>
<protein>
    <submittedName>
        <fullName evidence="6">Acyl-coenzyme A thioesterase 13 (inferred by orthology to a human protein)</fullName>
    </submittedName>
</protein>
<dbReference type="PANTHER" id="PTHR21660:SF59">
    <property type="entry name" value="THIOESTERASE DOMAIN-CONTAINING PROTEIN"/>
    <property type="match status" value="1"/>
</dbReference>
<name>A0A0M3J7J3_ANISI</name>
<feature type="domain" description="Thioesterase" evidence="3">
    <location>
        <begin position="69"/>
        <end position="119"/>
    </location>
</feature>
<dbReference type="Pfam" id="PF03061">
    <property type="entry name" value="4HBT"/>
    <property type="match status" value="1"/>
</dbReference>
<dbReference type="Proteomes" id="UP000267096">
    <property type="component" value="Unassembled WGS sequence"/>
</dbReference>
<dbReference type="InterPro" id="IPR039298">
    <property type="entry name" value="ACOT13"/>
</dbReference>
<evidence type="ECO:0000313" key="4">
    <source>
        <dbReference type="EMBL" id="VDK21622.1"/>
    </source>
</evidence>
<dbReference type="CDD" id="cd03443">
    <property type="entry name" value="PaaI_thioesterase"/>
    <property type="match status" value="1"/>
</dbReference>
<evidence type="ECO:0000256" key="2">
    <source>
        <dbReference type="ARBA" id="ARBA00022801"/>
    </source>
</evidence>
<dbReference type="EMBL" id="UYRR01005196">
    <property type="protein sequence ID" value="VDK21622.1"/>
    <property type="molecule type" value="Genomic_DNA"/>
</dbReference>
<comment type="similarity">
    <text evidence="1">Belongs to the thioesterase PaaI family.</text>
</comment>
<evidence type="ECO:0000313" key="6">
    <source>
        <dbReference type="WBParaSite" id="ASIM_0000354101-mRNA-1"/>
    </source>
</evidence>
<dbReference type="InterPro" id="IPR006683">
    <property type="entry name" value="Thioestr_dom"/>
</dbReference>
<dbReference type="PANTHER" id="PTHR21660">
    <property type="entry name" value="THIOESTERASE SUPERFAMILY MEMBER-RELATED"/>
    <property type="match status" value="1"/>
</dbReference>
<dbReference type="WBParaSite" id="ASIM_0000354101-mRNA-1">
    <property type="protein sequence ID" value="ASIM_0000354101-mRNA-1"/>
    <property type="gene ID" value="ASIM_0000354101"/>
</dbReference>
<accession>A0A0M3J7J3</accession>
<dbReference type="SUPFAM" id="SSF54637">
    <property type="entry name" value="Thioesterase/thiol ester dehydrase-isomerase"/>
    <property type="match status" value="1"/>
</dbReference>
<keyword evidence="5" id="KW-1185">Reference proteome</keyword>
<dbReference type="GO" id="GO:0047617">
    <property type="term" value="F:fatty acyl-CoA hydrolase activity"/>
    <property type="evidence" value="ECO:0007669"/>
    <property type="project" value="InterPro"/>
</dbReference>
<dbReference type="NCBIfam" id="TIGR00369">
    <property type="entry name" value="unchar_dom_1"/>
    <property type="match status" value="1"/>
</dbReference>
<evidence type="ECO:0000259" key="3">
    <source>
        <dbReference type="Pfam" id="PF03061"/>
    </source>
</evidence>
<dbReference type="OrthoDB" id="46529at2759"/>
<organism evidence="6">
    <name type="scientific">Anisakis simplex</name>
    <name type="common">Herring worm</name>
    <dbReference type="NCBI Taxonomy" id="6269"/>
    <lineage>
        <taxon>Eukaryota</taxon>
        <taxon>Metazoa</taxon>
        <taxon>Ecdysozoa</taxon>
        <taxon>Nematoda</taxon>
        <taxon>Chromadorea</taxon>
        <taxon>Rhabditida</taxon>
        <taxon>Spirurina</taxon>
        <taxon>Ascaridomorpha</taxon>
        <taxon>Ascaridoidea</taxon>
        <taxon>Anisakidae</taxon>
        <taxon>Anisakis</taxon>
        <taxon>Anisakis simplex complex</taxon>
    </lineage>
</organism>
<reference evidence="4 5" key="2">
    <citation type="submission" date="2018-11" db="EMBL/GenBank/DDBJ databases">
        <authorList>
            <consortium name="Pathogen Informatics"/>
        </authorList>
    </citation>
    <scope>NUCLEOTIDE SEQUENCE [LARGE SCALE GENOMIC DNA]</scope>
</reference>
<reference evidence="6" key="1">
    <citation type="submission" date="2017-02" db="UniProtKB">
        <authorList>
            <consortium name="WormBaseParasite"/>
        </authorList>
    </citation>
    <scope>IDENTIFICATION</scope>
</reference>
<proteinExistence type="inferred from homology"/>
<evidence type="ECO:0000256" key="1">
    <source>
        <dbReference type="ARBA" id="ARBA00008324"/>
    </source>
</evidence>
<keyword evidence="2" id="KW-0378">Hydrolase</keyword>
<dbReference type="InterPro" id="IPR029069">
    <property type="entry name" value="HotDog_dom_sf"/>
</dbReference>
<sequence length="120" mass="13116">MSFDPRCTPETWLEPPFYPHGKQVLNKDSAYLSELLESYRIRTCRVLSVDEGHVKVEMEVTNEMLNPPGTMHGGCTATLVDIVTTTALMATERAKPGVSIDLTVSYMAAANPGDTIVIDG</sequence>
<dbReference type="InterPro" id="IPR003736">
    <property type="entry name" value="PAAI_dom"/>
</dbReference>
<dbReference type="Gene3D" id="3.10.129.10">
    <property type="entry name" value="Hotdog Thioesterase"/>
    <property type="match status" value="1"/>
</dbReference>
<evidence type="ECO:0000313" key="5">
    <source>
        <dbReference type="Proteomes" id="UP000267096"/>
    </source>
</evidence>
<gene>
    <name evidence="4" type="ORF">ASIM_LOCUS3376</name>
</gene>